<dbReference type="PANTHER" id="PTHR43425">
    <property type="entry name" value="OXYGEN-INSENSITIVE NADPH NITROREDUCTASE"/>
    <property type="match status" value="1"/>
</dbReference>
<dbReference type="InterPro" id="IPR029479">
    <property type="entry name" value="Nitroreductase"/>
</dbReference>
<dbReference type="PIRSF" id="PIRSF005426">
    <property type="entry name" value="Frp"/>
    <property type="match status" value="1"/>
</dbReference>
<feature type="domain" description="Nitroreductase" evidence="6">
    <location>
        <begin position="33"/>
        <end position="187"/>
    </location>
</feature>
<evidence type="ECO:0000256" key="2">
    <source>
        <dbReference type="ARBA" id="ARBA00022630"/>
    </source>
</evidence>
<keyword evidence="5" id="KW-0521">NADP</keyword>
<comment type="similarity">
    <text evidence="1 5">Belongs to the flavin oxidoreductase frp family.</text>
</comment>
<dbReference type="InterPro" id="IPR000415">
    <property type="entry name" value="Nitroreductase-like"/>
</dbReference>
<proteinExistence type="inferred from homology"/>
<dbReference type="InterPro" id="IPR016446">
    <property type="entry name" value="Flavin_OxRdtase_Frp"/>
</dbReference>
<dbReference type="Gene3D" id="3.40.109.10">
    <property type="entry name" value="NADH Oxidase"/>
    <property type="match status" value="1"/>
</dbReference>
<evidence type="ECO:0000256" key="5">
    <source>
        <dbReference type="PIRNR" id="PIRNR005426"/>
    </source>
</evidence>
<accession>A0A1M6N386</accession>
<dbReference type="STRING" id="198092.SAMN02745194_03687"/>
<evidence type="ECO:0000313" key="7">
    <source>
        <dbReference type="EMBL" id="SHJ90135.1"/>
    </source>
</evidence>
<protein>
    <submittedName>
        <fullName evidence="7">FMN reductase [NAD(P)H]</fullName>
    </submittedName>
</protein>
<dbReference type="Proteomes" id="UP000184387">
    <property type="component" value="Unassembled WGS sequence"/>
</dbReference>
<keyword evidence="8" id="KW-1185">Reference proteome</keyword>
<keyword evidence="2 5" id="KW-0285">Flavoprotein</keyword>
<gene>
    <name evidence="7" type="ORF">SAMN02745194_03687</name>
</gene>
<evidence type="ECO:0000259" key="6">
    <source>
        <dbReference type="Pfam" id="PF00881"/>
    </source>
</evidence>
<dbReference type="EMBL" id="FQZF01000024">
    <property type="protein sequence ID" value="SHJ90135.1"/>
    <property type="molecule type" value="Genomic_DNA"/>
</dbReference>
<dbReference type="AlphaFoldDB" id="A0A1M6N386"/>
<dbReference type="SUPFAM" id="SSF55469">
    <property type="entry name" value="FMN-dependent nitroreductase-like"/>
    <property type="match status" value="1"/>
</dbReference>
<keyword evidence="4 5" id="KW-0560">Oxidoreductase</keyword>
<evidence type="ECO:0000313" key="8">
    <source>
        <dbReference type="Proteomes" id="UP000184387"/>
    </source>
</evidence>
<name>A0A1M6N386_9PROT</name>
<organism evidence="7 8">
    <name type="scientific">Muricoccus roseus</name>
    <dbReference type="NCBI Taxonomy" id="198092"/>
    <lineage>
        <taxon>Bacteria</taxon>
        <taxon>Pseudomonadati</taxon>
        <taxon>Pseudomonadota</taxon>
        <taxon>Alphaproteobacteria</taxon>
        <taxon>Acetobacterales</taxon>
        <taxon>Roseomonadaceae</taxon>
        <taxon>Muricoccus</taxon>
    </lineage>
</organism>
<evidence type="ECO:0000256" key="3">
    <source>
        <dbReference type="ARBA" id="ARBA00022643"/>
    </source>
</evidence>
<evidence type="ECO:0000256" key="4">
    <source>
        <dbReference type="ARBA" id="ARBA00023002"/>
    </source>
</evidence>
<sequence length="276" mass="31161">MLDRLLDIVKARFGSSPALRTAPEGIDVLAAMANRRVMRRYTDKPVDPALLETLCAVALAAPSKSDLQQADIIMISDRAQRDRLHDLIPDNPWIREAPAFLVFCANNRRHRLMFEWRRQPFLNDHLDSFFNASVDTGIVLATFIAAADRAGLGTCPVSAIRNRAAEVSDLLCLPEHVFPVAGLGVGWPSFAGVLSPRLGLDITIHRDRYDESGLQEKIADYDRRRAAVQPYAAQRYMNRFGQAADYGWSEDKVRQYSVRERADFGAFIRKKRFNLD</sequence>
<reference evidence="7 8" key="1">
    <citation type="submission" date="2016-11" db="EMBL/GenBank/DDBJ databases">
        <authorList>
            <person name="Jaros S."/>
            <person name="Januszkiewicz K."/>
            <person name="Wedrychowicz H."/>
        </authorList>
    </citation>
    <scope>NUCLEOTIDE SEQUENCE [LARGE SCALE GENOMIC DNA]</scope>
    <source>
        <strain evidence="7 8">DSM 14916</strain>
    </source>
</reference>
<dbReference type="Pfam" id="PF00881">
    <property type="entry name" value="Nitroreductase"/>
    <property type="match status" value="1"/>
</dbReference>
<evidence type="ECO:0000256" key="1">
    <source>
        <dbReference type="ARBA" id="ARBA00008366"/>
    </source>
</evidence>
<dbReference type="PANTHER" id="PTHR43425:SF2">
    <property type="entry name" value="OXYGEN-INSENSITIVE NADPH NITROREDUCTASE"/>
    <property type="match status" value="1"/>
</dbReference>
<dbReference type="GO" id="GO:0016491">
    <property type="term" value="F:oxidoreductase activity"/>
    <property type="evidence" value="ECO:0007669"/>
    <property type="project" value="UniProtKB-UniRule"/>
</dbReference>
<keyword evidence="3 5" id="KW-0288">FMN</keyword>